<dbReference type="SUPFAM" id="SSF53067">
    <property type="entry name" value="Actin-like ATPase domain"/>
    <property type="match status" value="2"/>
</dbReference>
<dbReference type="EMBL" id="JBDFQZ010000003">
    <property type="protein sequence ID" value="KAK9741025.1"/>
    <property type="molecule type" value="Genomic_DNA"/>
</dbReference>
<evidence type="ECO:0000256" key="4">
    <source>
        <dbReference type="ARBA" id="ARBA00022840"/>
    </source>
</evidence>
<organism evidence="6 7">
    <name type="scientific">Saponaria officinalis</name>
    <name type="common">Common soapwort</name>
    <name type="synonym">Lychnis saponaria</name>
    <dbReference type="NCBI Taxonomy" id="3572"/>
    <lineage>
        <taxon>Eukaryota</taxon>
        <taxon>Viridiplantae</taxon>
        <taxon>Streptophyta</taxon>
        <taxon>Embryophyta</taxon>
        <taxon>Tracheophyta</taxon>
        <taxon>Spermatophyta</taxon>
        <taxon>Magnoliopsida</taxon>
        <taxon>eudicotyledons</taxon>
        <taxon>Gunneridae</taxon>
        <taxon>Pentapetalae</taxon>
        <taxon>Caryophyllales</taxon>
        <taxon>Caryophyllaceae</taxon>
        <taxon>Caryophylleae</taxon>
        <taxon>Saponaria</taxon>
    </lineage>
</organism>
<dbReference type="InterPro" id="IPR013126">
    <property type="entry name" value="Hsp_70_fam"/>
</dbReference>
<dbReference type="InterPro" id="IPR043129">
    <property type="entry name" value="ATPase_NBD"/>
</dbReference>
<dbReference type="PROSITE" id="PS00329">
    <property type="entry name" value="HSP70_2"/>
    <property type="match status" value="1"/>
</dbReference>
<name>A0AAW1LYU0_SAPOF</name>
<dbReference type="InterPro" id="IPR018181">
    <property type="entry name" value="Heat_shock_70_CS"/>
</dbReference>
<protein>
    <submittedName>
        <fullName evidence="6">Uncharacterized protein</fullName>
    </submittedName>
</protein>
<dbReference type="GO" id="GO:0005524">
    <property type="term" value="F:ATP binding"/>
    <property type="evidence" value="ECO:0007669"/>
    <property type="project" value="UniProtKB-KW"/>
</dbReference>
<evidence type="ECO:0000256" key="3">
    <source>
        <dbReference type="ARBA" id="ARBA00022741"/>
    </source>
</evidence>
<keyword evidence="3 5" id="KW-0547">Nucleotide-binding</keyword>
<accession>A0AAW1LYU0</accession>
<dbReference type="InterPro" id="IPR029047">
    <property type="entry name" value="HSP70_peptide-bd_sf"/>
</dbReference>
<dbReference type="GO" id="GO:0005788">
    <property type="term" value="C:endoplasmic reticulum lumen"/>
    <property type="evidence" value="ECO:0007669"/>
    <property type="project" value="UniProtKB-SubCell"/>
</dbReference>
<comment type="similarity">
    <text evidence="2 5">Belongs to the heat shock protein 70 family.</text>
</comment>
<evidence type="ECO:0000313" key="7">
    <source>
        <dbReference type="Proteomes" id="UP001443914"/>
    </source>
</evidence>
<dbReference type="FunFam" id="3.90.640.10:FF:000002">
    <property type="entry name" value="Heat shock 70 kDa"/>
    <property type="match status" value="1"/>
</dbReference>
<sequence>MDGQRIEWPVIGIDLGTTNSCVAIWRHNSVEIIPNDQGNRITPSCVAFADSKRYIGESAVNQATKNPVNTIFDVKRLIGRRFSEDSTQEDIKMCPFKVIDGIDSNRNDKTVIVVDYMGDEKKFTPEEISAMILTKMKSAAETYLGCKVNNAVVTVPAYFNDAQRRATKDAGSIAGMNVVRIINEPTAAVMAYALDKLANNRRKNVLVFDLGGGTFDVSVVSIENGEIEVKAVSGDTRLGGANFNNKIVTCLLDEFKRKYKKDVSGNPKVLGRVRQASEKAKILLSSATEARIEIDGLFEGIDFSTTMTRARFEELNIELFKSCINTVETCLNDAMIGKGDVDDIVLVGGSTRIPKVHQLLQDFFNGKQLCRSINPDEAVAYGAAVRAAVLSGVAKNTNIILVDVTPLSLGVKNVDGKLSVIVPRNTTIPVKKNQKRQTVHDNQTTASFEVYEGERARAEDNHFLGMFKLSDFPPTAKGKTKFDVSFDVDDDGILNVSAVELSTGLRNQITISNHDGRHSGTEIERMIDEARKYKTQDEELVKLLEAKYAFESSSETF</sequence>
<evidence type="ECO:0000256" key="5">
    <source>
        <dbReference type="RuleBase" id="RU003322"/>
    </source>
</evidence>
<reference evidence="6" key="1">
    <citation type="submission" date="2024-03" db="EMBL/GenBank/DDBJ databases">
        <title>WGS assembly of Saponaria officinalis var. Norfolk2.</title>
        <authorList>
            <person name="Jenkins J."/>
            <person name="Shu S."/>
            <person name="Grimwood J."/>
            <person name="Barry K."/>
            <person name="Goodstein D."/>
            <person name="Schmutz J."/>
            <person name="Leebens-Mack J."/>
            <person name="Osbourn A."/>
        </authorList>
    </citation>
    <scope>NUCLEOTIDE SEQUENCE [LARGE SCALE GENOMIC DNA]</scope>
    <source>
        <strain evidence="6">JIC</strain>
    </source>
</reference>
<dbReference type="Gene3D" id="2.60.34.10">
    <property type="entry name" value="Substrate Binding Domain Of DNAk, Chain A, domain 1"/>
    <property type="match status" value="1"/>
</dbReference>
<evidence type="ECO:0000256" key="2">
    <source>
        <dbReference type="ARBA" id="ARBA00007381"/>
    </source>
</evidence>
<dbReference type="AlphaFoldDB" id="A0AAW1LYU0"/>
<comment type="caution">
    <text evidence="6">The sequence shown here is derived from an EMBL/GenBank/DDBJ whole genome shotgun (WGS) entry which is preliminary data.</text>
</comment>
<dbReference type="Pfam" id="PF00012">
    <property type="entry name" value="HSP70"/>
    <property type="match status" value="1"/>
</dbReference>
<dbReference type="GO" id="GO:0140662">
    <property type="term" value="F:ATP-dependent protein folding chaperone"/>
    <property type="evidence" value="ECO:0007669"/>
    <property type="project" value="InterPro"/>
</dbReference>
<dbReference type="SUPFAM" id="SSF100920">
    <property type="entry name" value="Heat shock protein 70kD (HSP70), peptide-binding domain"/>
    <property type="match status" value="1"/>
</dbReference>
<dbReference type="Gene3D" id="3.30.30.30">
    <property type="match status" value="1"/>
</dbReference>
<keyword evidence="4 5" id="KW-0067">ATP-binding</keyword>
<dbReference type="FunFam" id="3.30.420.40:FF:000026">
    <property type="entry name" value="Heat shock protein 70"/>
    <property type="match status" value="1"/>
</dbReference>
<evidence type="ECO:0000256" key="1">
    <source>
        <dbReference type="ARBA" id="ARBA00004319"/>
    </source>
</evidence>
<dbReference type="Gene3D" id="3.30.420.40">
    <property type="match status" value="2"/>
</dbReference>
<dbReference type="PRINTS" id="PR00301">
    <property type="entry name" value="HEATSHOCK70"/>
</dbReference>
<comment type="subcellular location">
    <subcellularLocation>
        <location evidence="1">Endoplasmic reticulum lumen</location>
    </subcellularLocation>
</comment>
<evidence type="ECO:0000313" key="6">
    <source>
        <dbReference type="EMBL" id="KAK9741025.1"/>
    </source>
</evidence>
<dbReference type="PROSITE" id="PS01036">
    <property type="entry name" value="HSP70_3"/>
    <property type="match status" value="1"/>
</dbReference>
<dbReference type="Gene3D" id="3.90.640.10">
    <property type="entry name" value="Actin, Chain A, domain 4"/>
    <property type="match status" value="1"/>
</dbReference>
<dbReference type="FunFam" id="2.60.34.10:FF:000012">
    <property type="entry name" value="Heat shock 70 kDa protein"/>
    <property type="match status" value="1"/>
</dbReference>
<dbReference type="PANTHER" id="PTHR19375">
    <property type="entry name" value="HEAT SHOCK PROTEIN 70KDA"/>
    <property type="match status" value="1"/>
</dbReference>
<proteinExistence type="inferred from homology"/>
<dbReference type="FunFam" id="3.30.30.30:FF:000005">
    <property type="entry name" value="Heat shock protein ssb1"/>
    <property type="match status" value="1"/>
</dbReference>
<keyword evidence="7" id="KW-1185">Reference proteome</keyword>
<gene>
    <name evidence="6" type="ORF">RND81_03G076700</name>
</gene>
<dbReference type="PROSITE" id="PS00297">
    <property type="entry name" value="HSP70_1"/>
    <property type="match status" value="1"/>
</dbReference>
<dbReference type="Proteomes" id="UP001443914">
    <property type="component" value="Unassembled WGS sequence"/>
</dbReference>